<keyword evidence="3" id="KW-1185">Reference proteome</keyword>
<feature type="region of interest" description="Disordered" evidence="1">
    <location>
        <begin position="1"/>
        <end position="40"/>
    </location>
</feature>
<feature type="region of interest" description="Disordered" evidence="1">
    <location>
        <begin position="58"/>
        <end position="203"/>
    </location>
</feature>
<evidence type="ECO:0000313" key="2">
    <source>
        <dbReference type="EMBL" id="KAG2597631.1"/>
    </source>
</evidence>
<feature type="compositionally biased region" description="Basic residues" evidence="1">
    <location>
        <begin position="180"/>
        <end position="195"/>
    </location>
</feature>
<dbReference type="EMBL" id="CM029045">
    <property type="protein sequence ID" value="KAG2597631.1"/>
    <property type="molecule type" value="Genomic_DNA"/>
</dbReference>
<feature type="compositionally biased region" description="Low complexity" evidence="1">
    <location>
        <begin position="163"/>
        <end position="179"/>
    </location>
</feature>
<reference evidence="2" key="1">
    <citation type="submission" date="2020-05" db="EMBL/GenBank/DDBJ databases">
        <title>WGS assembly of Panicum virgatum.</title>
        <authorList>
            <person name="Lovell J.T."/>
            <person name="Jenkins J."/>
            <person name="Shu S."/>
            <person name="Juenger T.E."/>
            <person name="Schmutz J."/>
        </authorList>
    </citation>
    <scope>NUCLEOTIDE SEQUENCE</scope>
    <source>
        <strain evidence="2">AP13</strain>
    </source>
</reference>
<accession>A0A8T0SGG5</accession>
<sequence>MHHRRRTSRSAQPFGDAPPAERLGLGRPSPCSAGIKNAGLAGLDASPTFGWCWSRLGSQPSFLSQPNRGPVRSSRRRNPPPRAAFRRRPPAPLPTGASPRRPSPRLLSPTAPSLAGPDPHRSLPSPTAPRLTTSAAPPASPPRQLPRLPDVRYPRRHYPPLLPSTAGGSAASVAATAHRPSLRLRAKVRRRRPRRLPPSTHCR</sequence>
<comment type="caution">
    <text evidence="2">The sequence shown here is derived from an EMBL/GenBank/DDBJ whole genome shotgun (WGS) entry which is preliminary data.</text>
</comment>
<dbReference type="Proteomes" id="UP000823388">
    <property type="component" value="Chromosome 5K"/>
</dbReference>
<feature type="compositionally biased region" description="Low complexity" evidence="1">
    <location>
        <begin position="122"/>
        <end position="137"/>
    </location>
</feature>
<protein>
    <submittedName>
        <fullName evidence="2">Uncharacterized protein</fullName>
    </submittedName>
</protein>
<evidence type="ECO:0000256" key="1">
    <source>
        <dbReference type="SAM" id="MobiDB-lite"/>
    </source>
</evidence>
<feature type="compositionally biased region" description="Basic residues" evidence="1">
    <location>
        <begin position="73"/>
        <end position="89"/>
    </location>
</feature>
<proteinExistence type="predicted"/>
<dbReference type="AlphaFoldDB" id="A0A8T0SGG5"/>
<organism evidence="2 3">
    <name type="scientific">Panicum virgatum</name>
    <name type="common">Blackwell switchgrass</name>
    <dbReference type="NCBI Taxonomy" id="38727"/>
    <lineage>
        <taxon>Eukaryota</taxon>
        <taxon>Viridiplantae</taxon>
        <taxon>Streptophyta</taxon>
        <taxon>Embryophyta</taxon>
        <taxon>Tracheophyta</taxon>
        <taxon>Spermatophyta</taxon>
        <taxon>Magnoliopsida</taxon>
        <taxon>Liliopsida</taxon>
        <taxon>Poales</taxon>
        <taxon>Poaceae</taxon>
        <taxon>PACMAD clade</taxon>
        <taxon>Panicoideae</taxon>
        <taxon>Panicodae</taxon>
        <taxon>Paniceae</taxon>
        <taxon>Panicinae</taxon>
        <taxon>Panicum</taxon>
        <taxon>Panicum sect. Hiantes</taxon>
    </lineage>
</organism>
<gene>
    <name evidence="2" type="ORF">PVAP13_5KG239400</name>
</gene>
<feature type="compositionally biased region" description="Low complexity" evidence="1">
    <location>
        <begin position="97"/>
        <end position="115"/>
    </location>
</feature>
<evidence type="ECO:0000313" key="3">
    <source>
        <dbReference type="Proteomes" id="UP000823388"/>
    </source>
</evidence>
<name>A0A8T0SGG5_PANVG</name>